<gene>
    <name evidence="10" type="primary">flgF</name>
    <name evidence="10" type="ORF">CKO13_06475</name>
</gene>
<name>A0ABS1E4J5_9GAMM</name>
<dbReference type="Pfam" id="PF00460">
    <property type="entry name" value="Flg_bb_rod"/>
    <property type="match status" value="1"/>
</dbReference>
<dbReference type="PANTHER" id="PTHR30435">
    <property type="entry name" value="FLAGELLAR PROTEIN"/>
    <property type="match status" value="1"/>
</dbReference>
<keyword evidence="10" id="KW-0966">Cell projection</keyword>
<feature type="domain" description="Flagellar basal body rod protein N-terminal" evidence="7">
    <location>
        <begin position="6"/>
        <end position="35"/>
    </location>
</feature>
<dbReference type="NCBIfam" id="TIGR03506">
    <property type="entry name" value="FlgEFG_subfam"/>
    <property type="match status" value="1"/>
</dbReference>
<evidence type="ECO:0000256" key="4">
    <source>
        <dbReference type="ARBA" id="ARBA00038560"/>
    </source>
</evidence>
<keyword evidence="3 6" id="KW-0975">Bacterial flagellum</keyword>
<dbReference type="NCBIfam" id="TIGR02490">
    <property type="entry name" value="flgF"/>
    <property type="match status" value="1"/>
</dbReference>
<dbReference type="InterPro" id="IPR037925">
    <property type="entry name" value="FlgE/F/G-like"/>
</dbReference>
<keyword evidence="10" id="KW-0969">Cilium</keyword>
<evidence type="ECO:0000256" key="2">
    <source>
        <dbReference type="ARBA" id="ARBA00009677"/>
    </source>
</evidence>
<comment type="subunit">
    <text evidence="4 6">The basal body constitutes a major portion of the flagellar organelle and consists of five rings (E,L,P,S, and M) mounted on a central rod. The rod consists of about 26 subunits of FlgG in the distal portion, and FlgB, FlgC and FlgF are thought to build up the proximal portion of the rod with about 6 subunits each.</text>
</comment>
<dbReference type="Proteomes" id="UP000738126">
    <property type="component" value="Unassembled WGS sequence"/>
</dbReference>
<evidence type="ECO:0000259" key="7">
    <source>
        <dbReference type="Pfam" id="PF00460"/>
    </source>
</evidence>
<dbReference type="Pfam" id="PF22692">
    <property type="entry name" value="LlgE_F_G_D1"/>
    <property type="match status" value="1"/>
</dbReference>
<keyword evidence="11" id="KW-1185">Reference proteome</keyword>
<dbReference type="PANTHER" id="PTHR30435:SF18">
    <property type="entry name" value="FLAGELLAR BASAL-BODY ROD PROTEIN FLGF"/>
    <property type="match status" value="1"/>
</dbReference>
<dbReference type="InterPro" id="IPR001444">
    <property type="entry name" value="Flag_bb_rod_N"/>
</dbReference>
<evidence type="ECO:0000256" key="6">
    <source>
        <dbReference type="RuleBase" id="RU362116"/>
    </source>
</evidence>
<dbReference type="Pfam" id="PF06429">
    <property type="entry name" value="Flg_bbr_C"/>
    <property type="match status" value="1"/>
</dbReference>
<evidence type="ECO:0000259" key="9">
    <source>
        <dbReference type="Pfam" id="PF22692"/>
    </source>
</evidence>
<evidence type="ECO:0000256" key="5">
    <source>
        <dbReference type="ARBA" id="ARBA00040228"/>
    </source>
</evidence>
<organism evidence="10 11">
    <name type="scientific">Halorhodospira neutriphila</name>
    <dbReference type="NCBI Taxonomy" id="168379"/>
    <lineage>
        <taxon>Bacteria</taxon>
        <taxon>Pseudomonadati</taxon>
        <taxon>Pseudomonadota</taxon>
        <taxon>Gammaproteobacteria</taxon>
        <taxon>Chromatiales</taxon>
        <taxon>Ectothiorhodospiraceae</taxon>
        <taxon>Halorhodospira</taxon>
    </lineage>
</organism>
<comment type="subcellular location">
    <subcellularLocation>
        <location evidence="1 6">Bacterial flagellum basal body</location>
    </subcellularLocation>
</comment>
<evidence type="ECO:0000256" key="3">
    <source>
        <dbReference type="ARBA" id="ARBA00023143"/>
    </source>
</evidence>
<dbReference type="EMBL" id="NRSH01000058">
    <property type="protein sequence ID" value="MBK1726675.1"/>
    <property type="molecule type" value="Genomic_DNA"/>
</dbReference>
<feature type="domain" description="Flagellar basal-body/hook protein C-terminal" evidence="8">
    <location>
        <begin position="197"/>
        <end position="242"/>
    </location>
</feature>
<reference evidence="10 11" key="1">
    <citation type="journal article" date="2020" name="Microorganisms">
        <title>Osmotic Adaptation and Compatible Solute Biosynthesis of Phototrophic Bacteria as Revealed from Genome Analyses.</title>
        <authorList>
            <person name="Imhoff J.F."/>
            <person name="Rahn T."/>
            <person name="Kunzel S."/>
            <person name="Keller A."/>
            <person name="Neulinger S.C."/>
        </authorList>
    </citation>
    <scope>NUCLEOTIDE SEQUENCE [LARGE SCALE GENOMIC DNA]</scope>
    <source>
        <strain evidence="10 11">DSM 15116</strain>
    </source>
</reference>
<proteinExistence type="inferred from homology"/>
<accession>A0ABS1E4J5</accession>
<dbReference type="RefSeq" id="WP_200258176.1">
    <property type="nucleotide sequence ID" value="NZ_NRSH01000058.1"/>
</dbReference>
<dbReference type="NCBIfam" id="NF009280">
    <property type="entry name" value="PRK12640.1"/>
    <property type="match status" value="1"/>
</dbReference>
<comment type="similarity">
    <text evidence="2 6">Belongs to the flagella basal body rod proteins family.</text>
</comment>
<evidence type="ECO:0000313" key="10">
    <source>
        <dbReference type="EMBL" id="MBK1726675.1"/>
    </source>
</evidence>
<dbReference type="InterPro" id="IPR010930">
    <property type="entry name" value="Flg_bb/hook_C_dom"/>
</dbReference>
<dbReference type="InterPro" id="IPR053967">
    <property type="entry name" value="LlgE_F_G-like_D1"/>
</dbReference>
<evidence type="ECO:0000259" key="8">
    <source>
        <dbReference type="Pfam" id="PF06429"/>
    </source>
</evidence>
<feature type="domain" description="Flagellar hook protein FlgE/F/G-like D1" evidence="9">
    <location>
        <begin position="81"/>
        <end position="146"/>
    </location>
</feature>
<sequence>MDRQVYIAMTGAKHALQAQQHTSHNLANANTPGFRADLASAYQAPVYGPGFPTRAYAEELRAGTDFSPGALRTTGRDLDVAVQGQGWLAVQAPDGGEAYTRRGDLETTSQGLLVNGEGHLVLGESGPISIPPNSEVNIGKDGTITATPRGGSQATAIEVDRLRLVNPDPGQLVKGEDGLVRTRDGGAAAPDAAVQVRSGALEGSNVNMADSLVEMIDNARQFERQMKMLKSADENAQRSSQLLRHPS</sequence>
<dbReference type="InterPro" id="IPR012836">
    <property type="entry name" value="FlgF"/>
</dbReference>
<keyword evidence="10" id="KW-0282">Flagellum</keyword>
<evidence type="ECO:0000256" key="1">
    <source>
        <dbReference type="ARBA" id="ARBA00004117"/>
    </source>
</evidence>
<protein>
    <recommendedName>
        <fullName evidence="5 6">Flagellar basal-body rod protein FlgF</fullName>
    </recommendedName>
</protein>
<evidence type="ECO:0000313" key="11">
    <source>
        <dbReference type="Proteomes" id="UP000738126"/>
    </source>
</evidence>
<dbReference type="SUPFAM" id="SSF117143">
    <property type="entry name" value="Flagellar hook protein flgE"/>
    <property type="match status" value="1"/>
</dbReference>
<comment type="caution">
    <text evidence="10">The sequence shown here is derived from an EMBL/GenBank/DDBJ whole genome shotgun (WGS) entry which is preliminary data.</text>
</comment>
<dbReference type="InterPro" id="IPR020013">
    <property type="entry name" value="Flagellar_FlgE/F/G"/>
</dbReference>